<dbReference type="GO" id="GO:0008236">
    <property type="term" value="F:serine-type peptidase activity"/>
    <property type="evidence" value="ECO:0007669"/>
    <property type="project" value="InterPro"/>
</dbReference>
<keyword evidence="4" id="KW-1185">Reference proteome</keyword>
<dbReference type="PANTHER" id="PTHR22946:SF9">
    <property type="entry name" value="POLYKETIDE TRANSFERASE AF380"/>
    <property type="match status" value="1"/>
</dbReference>
<proteinExistence type="predicted"/>
<evidence type="ECO:0000313" key="4">
    <source>
        <dbReference type="Proteomes" id="UP000199481"/>
    </source>
</evidence>
<dbReference type="SUPFAM" id="SSF53474">
    <property type="entry name" value="alpha/beta-Hydrolases"/>
    <property type="match status" value="1"/>
</dbReference>
<accession>A0A1H0XUM9</accession>
<feature type="domain" description="Peptidase S9 prolyl oligopeptidase catalytic" evidence="2">
    <location>
        <begin position="91"/>
        <end position="235"/>
    </location>
</feature>
<dbReference type="InterPro" id="IPR050261">
    <property type="entry name" value="FrsA_esterase"/>
</dbReference>
<dbReference type="Proteomes" id="UP000199481">
    <property type="component" value="Unassembled WGS sequence"/>
</dbReference>
<dbReference type="InterPro" id="IPR001375">
    <property type="entry name" value="Peptidase_S9_cat"/>
</dbReference>
<keyword evidence="1" id="KW-0378">Hydrolase</keyword>
<dbReference type="PANTHER" id="PTHR22946">
    <property type="entry name" value="DIENELACTONE HYDROLASE DOMAIN-CONTAINING PROTEIN-RELATED"/>
    <property type="match status" value="1"/>
</dbReference>
<dbReference type="GO" id="GO:0006508">
    <property type="term" value="P:proteolysis"/>
    <property type="evidence" value="ECO:0007669"/>
    <property type="project" value="InterPro"/>
</dbReference>
<evidence type="ECO:0000259" key="2">
    <source>
        <dbReference type="Pfam" id="PF00326"/>
    </source>
</evidence>
<gene>
    <name evidence="3" type="ORF">SAMN04487752_0476</name>
</gene>
<dbReference type="InterPro" id="IPR029058">
    <property type="entry name" value="AB_hydrolase_fold"/>
</dbReference>
<dbReference type="RefSeq" id="WP_089974843.1">
    <property type="nucleotide sequence ID" value="NZ_CP084916.1"/>
</dbReference>
<dbReference type="Pfam" id="PF00326">
    <property type="entry name" value="Peptidase_S9"/>
    <property type="match status" value="1"/>
</dbReference>
<reference evidence="4" key="1">
    <citation type="submission" date="2016-10" db="EMBL/GenBank/DDBJ databases">
        <authorList>
            <person name="Varghese N."/>
            <person name="Submissions S."/>
        </authorList>
    </citation>
    <scope>NUCLEOTIDE SEQUENCE [LARGE SCALE GENOMIC DNA]</scope>
    <source>
        <strain evidence="4">MPL-11</strain>
    </source>
</reference>
<protein>
    <recommendedName>
        <fullName evidence="2">Peptidase S9 prolyl oligopeptidase catalytic domain-containing protein</fullName>
    </recommendedName>
</protein>
<dbReference type="AlphaFoldDB" id="A0A1H0XUM9"/>
<dbReference type="Gene3D" id="3.40.50.1820">
    <property type="entry name" value="alpha/beta hydrolase"/>
    <property type="match status" value="1"/>
</dbReference>
<name>A0A1H0XUM9_9LACT</name>
<dbReference type="EMBL" id="FNJW01000008">
    <property type="protein sequence ID" value="SDQ06356.1"/>
    <property type="molecule type" value="Genomic_DNA"/>
</dbReference>
<dbReference type="OrthoDB" id="31158at2"/>
<evidence type="ECO:0000313" key="3">
    <source>
        <dbReference type="EMBL" id="SDQ06356.1"/>
    </source>
</evidence>
<dbReference type="GO" id="GO:0052689">
    <property type="term" value="F:carboxylic ester hydrolase activity"/>
    <property type="evidence" value="ECO:0007669"/>
    <property type="project" value="UniProtKB-ARBA"/>
</dbReference>
<sequence length="253" mass="28818">MITVKQENVNGIPILEVVSTESINKTLPTVVFYHGWTNFKESSLVHGYEIARKGFRVLIPEAYLHGERSQGAPVNERSMEFWDVVQHSLVEFPTIIDYYVKAGLTDQNRIGVSGLSMGGVTTSALLTHYPWIKTAVVLMGSPAPIPFSKWLLTSKWQQGVEIDFESEQFAPAIESLKAISLDLQPEKIDGKFVHFWHDEDDDLVPYQPTFDFYKKIKDQDYGQYVSFTTTEGHGHHVPYMISVETAEYFNKHL</sequence>
<organism evidence="3 4">
    <name type="scientific">Carnobacterium viridans</name>
    <dbReference type="NCBI Taxonomy" id="174587"/>
    <lineage>
        <taxon>Bacteria</taxon>
        <taxon>Bacillati</taxon>
        <taxon>Bacillota</taxon>
        <taxon>Bacilli</taxon>
        <taxon>Lactobacillales</taxon>
        <taxon>Carnobacteriaceae</taxon>
        <taxon>Carnobacterium</taxon>
    </lineage>
</organism>
<evidence type="ECO:0000256" key="1">
    <source>
        <dbReference type="ARBA" id="ARBA00022801"/>
    </source>
</evidence>